<comment type="caution">
    <text evidence="10">The sequence shown here is derived from an EMBL/GenBank/DDBJ whole genome shotgun (WGS) entry which is preliminary data.</text>
</comment>
<comment type="subcellular location">
    <subcellularLocation>
        <location evidence="1">Cell membrane</location>
        <topology evidence="1">Multi-pass membrane protein</topology>
    </subcellularLocation>
</comment>
<dbReference type="Pfam" id="PF01032">
    <property type="entry name" value="FecCD"/>
    <property type="match status" value="1"/>
</dbReference>
<protein>
    <submittedName>
        <fullName evidence="10">Iron ABC transporter permease</fullName>
    </submittedName>
</protein>
<feature type="transmembrane region" description="Helical" evidence="8">
    <location>
        <begin position="134"/>
        <end position="154"/>
    </location>
</feature>
<accession>A0AAW9I0E0</accession>
<feature type="transmembrane region" description="Helical" evidence="8">
    <location>
        <begin position="325"/>
        <end position="343"/>
    </location>
</feature>
<dbReference type="Gene3D" id="1.10.3470.10">
    <property type="entry name" value="ABC transporter involved in vitamin B12 uptake, BtuC"/>
    <property type="match status" value="1"/>
</dbReference>
<feature type="transmembrane region" description="Helical" evidence="8">
    <location>
        <begin position="108"/>
        <end position="128"/>
    </location>
</feature>
<gene>
    <name evidence="10" type="ORF">R6G80_07420</name>
    <name evidence="9" type="ORF">R6G86_08515</name>
</gene>
<keyword evidence="4" id="KW-1003">Cell membrane</keyword>
<dbReference type="GO" id="GO:0022857">
    <property type="term" value="F:transmembrane transporter activity"/>
    <property type="evidence" value="ECO:0007669"/>
    <property type="project" value="InterPro"/>
</dbReference>
<feature type="transmembrane region" description="Helical" evidence="8">
    <location>
        <begin position="243"/>
        <end position="264"/>
    </location>
</feature>
<keyword evidence="5 8" id="KW-0812">Transmembrane</keyword>
<dbReference type="GO" id="GO:0005886">
    <property type="term" value="C:plasma membrane"/>
    <property type="evidence" value="ECO:0007669"/>
    <property type="project" value="UniProtKB-SubCell"/>
</dbReference>
<dbReference type="RefSeq" id="WP_040430973.1">
    <property type="nucleotide sequence ID" value="NZ_CAMYCL010000030.1"/>
</dbReference>
<dbReference type="SUPFAM" id="SSF81345">
    <property type="entry name" value="ABC transporter involved in vitamin B12 uptake, BtuC"/>
    <property type="match status" value="1"/>
</dbReference>
<feature type="transmembrane region" description="Helical" evidence="8">
    <location>
        <begin position="76"/>
        <end position="96"/>
    </location>
</feature>
<feature type="transmembrane region" description="Helical" evidence="8">
    <location>
        <begin position="208"/>
        <end position="231"/>
    </location>
</feature>
<dbReference type="EMBL" id="JAWNGA010000019">
    <property type="protein sequence ID" value="MDY5133772.1"/>
    <property type="molecule type" value="Genomic_DNA"/>
</dbReference>
<dbReference type="CDD" id="cd06550">
    <property type="entry name" value="TM_ABC_iron-siderophores_like"/>
    <property type="match status" value="1"/>
</dbReference>
<evidence type="ECO:0000256" key="3">
    <source>
        <dbReference type="ARBA" id="ARBA00022448"/>
    </source>
</evidence>
<evidence type="ECO:0000313" key="10">
    <source>
        <dbReference type="EMBL" id="MDY5155546.1"/>
    </source>
</evidence>
<evidence type="ECO:0000256" key="8">
    <source>
        <dbReference type="SAM" id="Phobius"/>
    </source>
</evidence>
<proteinExistence type="inferred from homology"/>
<evidence type="ECO:0000256" key="5">
    <source>
        <dbReference type="ARBA" id="ARBA00022692"/>
    </source>
</evidence>
<dbReference type="FunFam" id="1.10.3470.10:FF:000001">
    <property type="entry name" value="Vitamin B12 ABC transporter permease BtuC"/>
    <property type="match status" value="1"/>
</dbReference>
<name>A0AAW9I0E0_9ACTO</name>
<dbReference type="InterPro" id="IPR000522">
    <property type="entry name" value="ABC_transptr_permease_BtuC"/>
</dbReference>
<evidence type="ECO:0000256" key="6">
    <source>
        <dbReference type="ARBA" id="ARBA00022989"/>
    </source>
</evidence>
<evidence type="ECO:0000313" key="9">
    <source>
        <dbReference type="EMBL" id="MDY5133772.1"/>
    </source>
</evidence>
<evidence type="ECO:0000256" key="1">
    <source>
        <dbReference type="ARBA" id="ARBA00004651"/>
    </source>
</evidence>
<dbReference type="EMBL" id="JAWNGC010000011">
    <property type="protein sequence ID" value="MDY5155546.1"/>
    <property type="molecule type" value="Genomic_DNA"/>
</dbReference>
<keyword evidence="6 8" id="KW-1133">Transmembrane helix</keyword>
<evidence type="ECO:0000313" key="11">
    <source>
        <dbReference type="Proteomes" id="UP001275049"/>
    </source>
</evidence>
<evidence type="ECO:0000313" key="12">
    <source>
        <dbReference type="Proteomes" id="UP001281731"/>
    </source>
</evidence>
<evidence type="ECO:0000256" key="2">
    <source>
        <dbReference type="ARBA" id="ARBA00007935"/>
    </source>
</evidence>
<evidence type="ECO:0000256" key="4">
    <source>
        <dbReference type="ARBA" id="ARBA00022475"/>
    </source>
</evidence>
<dbReference type="PANTHER" id="PTHR30472:SF25">
    <property type="entry name" value="ABC TRANSPORTER PERMEASE PROTEIN MJ0876-RELATED"/>
    <property type="match status" value="1"/>
</dbReference>
<feature type="transmembrane region" description="Helical" evidence="8">
    <location>
        <begin position="166"/>
        <end position="188"/>
    </location>
</feature>
<reference evidence="10 11" key="1">
    <citation type="submission" date="2023-10" db="EMBL/GenBank/DDBJ databases">
        <title>Whole Genome based description of the genera Actinobaculum and Actinotignum reveals a complex phylogenetic relationship within the species included in the genus Actinotignum.</title>
        <authorList>
            <person name="Jensen C.S."/>
            <person name="Dargis R."/>
            <person name="Kemp M."/>
            <person name="Christensen J.J."/>
        </authorList>
    </citation>
    <scope>NUCLEOTIDE SEQUENCE</scope>
    <source>
        <strain evidence="10">SLA_B511</strain>
        <strain evidence="9 11">SLA_B974</strain>
    </source>
</reference>
<dbReference type="AlphaFoldDB" id="A0AAW9I0E0"/>
<dbReference type="Proteomes" id="UP001281731">
    <property type="component" value="Unassembled WGS sequence"/>
</dbReference>
<feature type="transmembrane region" description="Helical" evidence="8">
    <location>
        <begin position="270"/>
        <end position="290"/>
    </location>
</feature>
<organism evidence="10 12">
    <name type="scientific">Actinotignum urinale</name>
    <dbReference type="NCBI Taxonomy" id="190146"/>
    <lineage>
        <taxon>Bacteria</taxon>
        <taxon>Bacillati</taxon>
        <taxon>Actinomycetota</taxon>
        <taxon>Actinomycetes</taxon>
        <taxon>Actinomycetales</taxon>
        <taxon>Actinomycetaceae</taxon>
        <taxon>Actinotignum</taxon>
    </lineage>
</organism>
<keyword evidence="3" id="KW-0813">Transport</keyword>
<dbReference type="GO" id="GO:0033214">
    <property type="term" value="P:siderophore-iron import into cell"/>
    <property type="evidence" value="ECO:0007669"/>
    <property type="project" value="TreeGrafter"/>
</dbReference>
<dbReference type="Proteomes" id="UP001275049">
    <property type="component" value="Unassembled WGS sequence"/>
</dbReference>
<comment type="similarity">
    <text evidence="2">Belongs to the binding-protein-dependent transport system permease family. FecCD subfamily.</text>
</comment>
<keyword evidence="7 8" id="KW-0472">Membrane</keyword>
<evidence type="ECO:0000256" key="7">
    <source>
        <dbReference type="ARBA" id="ARBA00023136"/>
    </source>
</evidence>
<dbReference type="PANTHER" id="PTHR30472">
    <property type="entry name" value="FERRIC ENTEROBACTIN TRANSPORT SYSTEM PERMEASE PROTEIN"/>
    <property type="match status" value="1"/>
</dbReference>
<sequence length="354" mass="37040">MNKHHATTGMQRRAYRRSLTLVMLTILLVGGALVSAHLGQFPLSISTVLRGFVAGFGLTEPPNQDNAMAALWAIRFPRIALGIVVGGSLAVAGALMQAMFSNPLAEPGIIGVSTGSAMGAALAIVFFPTILGGALVPIFAFIFGLIACLLVYLLAKNDGRAESLTLVLTGIAVTAVGSALTSIAIYIADTNARDHIIFWQMGSLAGANWQSVGLVTLATVIGTAFSVVISKKLDILALGEREATHLGVNVDALRIVAILLTALLTASAVAFAGVIGFVGLIVPHVIRLLIGPVNRWLIPISFLGGAVLITYADLAARTLVPFSEMPIGIFTALVGGPTFFILLRRNLRRGRQGL</sequence>
<dbReference type="InterPro" id="IPR037294">
    <property type="entry name" value="ABC_BtuC-like"/>
</dbReference>
<feature type="transmembrane region" description="Helical" evidence="8">
    <location>
        <begin position="297"/>
        <end position="319"/>
    </location>
</feature>
<keyword evidence="11" id="KW-1185">Reference proteome</keyword>